<keyword evidence="2" id="KW-1133">Transmembrane helix</keyword>
<name>A0A834R4T5_SARSC</name>
<feature type="region of interest" description="Disordered" evidence="1">
    <location>
        <begin position="150"/>
        <end position="171"/>
    </location>
</feature>
<reference evidence="5" key="1">
    <citation type="journal article" date="2020" name="PLoS Negl. Trop. Dis.">
        <title>High-quality nuclear genome for Sarcoptes scabiei-A critical resource for a neglected parasite.</title>
        <authorList>
            <person name="Korhonen P.K."/>
            <person name="Gasser R.B."/>
            <person name="Ma G."/>
            <person name="Wang T."/>
            <person name="Stroehlein A.J."/>
            <person name="Young N.D."/>
            <person name="Ang C.S."/>
            <person name="Fernando D.D."/>
            <person name="Lu H.C."/>
            <person name="Taylor S."/>
            <person name="Reynolds S.L."/>
            <person name="Mofiz E."/>
            <person name="Najaraj S.H."/>
            <person name="Gowda H."/>
            <person name="Madugundu A."/>
            <person name="Renuse S."/>
            <person name="Holt D."/>
            <person name="Pandey A."/>
            <person name="Papenfuss A.T."/>
            <person name="Fischer K."/>
        </authorList>
    </citation>
    <scope>NUCLEOTIDE SEQUENCE [LARGE SCALE GENOMIC DNA]</scope>
</reference>
<feature type="transmembrane region" description="Helical" evidence="2">
    <location>
        <begin position="285"/>
        <end position="304"/>
    </location>
</feature>
<reference evidence="3" key="2">
    <citation type="submission" date="2020-01" db="EMBL/GenBank/DDBJ databases">
        <authorList>
            <person name="Korhonen P.K.K."/>
            <person name="Guangxu M.G."/>
            <person name="Wang T.W."/>
            <person name="Stroehlein A.J.S."/>
            <person name="Young N.D."/>
            <person name="Ang C.-S.A."/>
            <person name="Fernando D.W.F."/>
            <person name="Lu H.L."/>
            <person name="Taylor S.T."/>
            <person name="Ehtesham M.E.M."/>
            <person name="Najaraj S.H.N."/>
            <person name="Harsha G.H.G."/>
            <person name="Madugundu A.M."/>
            <person name="Renuse S.R."/>
            <person name="Holt D.H."/>
            <person name="Pandey A.P."/>
            <person name="Papenfuss A.P."/>
            <person name="Gasser R.B.G."/>
            <person name="Fischer K.F."/>
        </authorList>
    </citation>
    <scope>NUCLEOTIDE SEQUENCE</scope>
    <source>
        <strain evidence="3">SSS_KF_BRIS2020</strain>
    </source>
</reference>
<proteinExistence type="predicted"/>
<feature type="transmembrane region" description="Helical" evidence="2">
    <location>
        <begin position="101"/>
        <end position="129"/>
    </location>
</feature>
<evidence type="ECO:0000313" key="4">
    <source>
        <dbReference type="EnsemblMetazoa" id="KAF7490914.1"/>
    </source>
</evidence>
<evidence type="ECO:0000313" key="3">
    <source>
        <dbReference type="EMBL" id="KAF7490914.1"/>
    </source>
</evidence>
<feature type="compositionally biased region" description="Low complexity" evidence="1">
    <location>
        <begin position="150"/>
        <end position="161"/>
    </location>
</feature>
<accession>A0A834R4T5</accession>
<dbReference type="SUPFAM" id="SSF90112">
    <property type="entry name" value="Neurotransmitter-gated ion-channel transmembrane pore"/>
    <property type="match status" value="1"/>
</dbReference>
<dbReference type="AlphaFoldDB" id="A0A834R4T5"/>
<dbReference type="InterPro" id="IPR038050">
    <property type="entry name" value="Neuro_actylchol_rec"/>
</dbReference>
<gene>
    <name evidence="3" type="ORF">SSS_5096</name>
</gene>
<dbReference type="GO" id="GO:0006811">
    <property type="term" value="P:monoatomic ion transport"/>
    <property type="evidence" value="ECO:0007669"/>
    <property type="project" value="InterPro"/>
</dbReference>
<keyword evidence="2" id="KW-0472">Membrane</keyword>
<keyword evidence="2" id="KW-0812">Transmembrane</keyword>
<dbReference type="Proteomes" id="UP000070412">
    <property type="component" value="Unassembled WGS sequence"/>
</dbReference>
<dbReference type="EMBL" id="WVUK01000062">
    <property type="protein sequence ID" value="KAF7490914.1"/>
    <property type="molecule type" value="Genomic_DNA"/>
</dbReference>
<keyword evidence="5" id="KW-1185">Reference proteome</keyword>
<dbReference type="EnsemblMetazoa" id="SSS_5096s_mrna">
    <property type="protein sequence ID" value="KAF7490914.1"/>
    <property type="gene ID" value="SSS_5096"/>
</dbReference>
<protein>
    <submittedName>
        <fullName evidence="3 4">Uncharacterized protein</fullName>
    </submittedName>
</protein>
<dbReference type="GO" id="GO:0016020">
    <property type="term" value="C:membrane"/>
    <property type="evidence" value="ECO:0007669"/>
    <property type="project" value="InterPro"/>
</dbReference>
<sequence>MFLRTTFCPHPSSSPTLTSLRSFADESGSEHSIMRIDFMLKRQIGDYVLNIYVFHIFLLILCVSTFWISIKNVFVRMSLAIIILIIIKFQTFQTFKEEHRIVSALSIWTFGLSFLVILCILCHILSFYAHQHDWNEKILQKIVENRSSSATMMTPTTSATESPKRSSVLDGDGSDRMVLSLDHHSTKLSSPSSLSSSPSSRKFYEIDGNLTNGKDSHNSFENSSNFRANQTAAQNDIDKIINGRFKKLKHRLDRLKHSILLRFNSIIVNNLSKNQSYDQTNLIDILARIFLTLIYILFVVIYFFKYAF</sequence>
<organism evidence="3">
    <name type="scientific">Sarcoptes scabiei</name>
    <name type="common">Itch mite</name>
    <name type="synonym">Acarus scabiei</name>
    <dbReference type="NCBI Taxonomy" id="52283"/>
    <lineage>
        <taxon>Eukaryota</taxon>
        <taxon>Metazoa</taxon>
        <taxon>Ecdysozoa</taxon>
        <taxon>Arthropoda</taxon>
        <taxon>Chelicerata</taxon>
        <taxon>Arachnida</taxon>
        <taxon>Acari</taxon>
        <taxon>Acariformes</taxon>
        <taxon>Sarcoptiformes</taxon>
        <taxon>Astigmata</taxon>
        <taxon>Psoroptidia</taxon>
        <taxon>Sarcoptoidea</taxon>
        <taxon>Sarcoptidae</taxon>
        <taxon>Sarcoptinae</taxon>
        <taxon>Sarcoptes</taxon>
    </lineage>
</organism>
<feature type="transmembrane region" description="Helical" evidence="2">
    <location>
        <begin position="73"/>
        <end position="89"/>
    </location>
</feature>
<dbReference type="InterPro" id="IPR036719">
    <property type="entry name" value="Neuro-gated_channel_TM_sf"/>
</dbReference>
<reference evidence="4" key="3">
    <citation type="submission" date="2022-06" db="UniProtKB">
        <authorList>
            <consortium name="EnsemblMetazoa"/>
        </authorList>
    </citation>
    <scope>IDENTIFICATION</scope>
</reference>
<dbReference type="Gene3D" id="1.20.58.390">
    <property type="entry name" value="Neurotransmitter-gated ion-channel transmembrane domain"/>
    <property type="match status" value="1"/>
</dbReference>
<evidence type="ECO:0000256" key="1">
    <source>
        <dbReference type="SAM" id="MobiDB-lite"/>
    </source>
</evidence>
<feature type="transmembrane region" description="Helical" evidence="2">
    <location>
        <begin position="47"/>
        <end position="67"/>
    </location>
</feature>
<evidence type="ECO:0000256" key="2">
    <source>
        <dbReference type="SAM" id="Phobius"/>
    </source>
</evidence>
<evidence type="ECO:0000313" key="5">
    <source>
        <dbReference type="Proteomes" id="UP000070412"/>
    </source>
</evidence>